<accession>A0A8X6SLW7</accession>
<reference evidence="1" key="1">
    <citation type="submission" date="2020-08" db="EMBL/GenBank/DDBJ databases">
        <title>Multicomponent nature underlies the extraordinary mechanical properties of spider dragline silk.</title>
        <authorList>
            <person name="Kono N."/>
            <person name="Nakamura H."/>
            <person name="Mori M."/>
            <person name="Yoshida Y."/>
            <person name="Ohtoshi R."/>
            <person name="Malay A.D."/>
            <person name="Moran D.A.P."/>
            <person name="Tomita M."/>
            <person name="Numata K."/>
            <person name="Arakawa K."/>
        </authorList>
    </citation>
    <scope>NUCLEOTIDE SEQUENCE</scope>
</reference>
<proteinExistence type="predicted"/>
<gene>
    <name evidence="1" type="primary">AVEN_209599_1</name>
    <name evidence="1" type="ORF">TNCV_3531271</name>
</gene>
<sequence length="281" mass="32205">MDAANKAILERTKKTRSVSRSLVTKQINKLESEISNTADKTTVHEIYMQLISKFEELSTLDKEIENLIDIESLEEEIVTREEYRDKFIIWKIRAERYVESVSNTAIQNSVENQPQNITLPLNSTVSSILTNQPRLPKLTLESFSGKDISSFPSFWARFKSAVHENSSLNDVDKFSYLKSVVTSDAELAIRGLTLTSENYAKAMKILENRFGRKELIVDFHMNRLLNLTPVRKSFDVIALRKLYDQLEINIRGLESLEISPDSYSCLLFPIIMKAIPLDLAH</sequence>
<dbReference type="EMBL" id="BMAU01021337">
    <property type="protein sequence ID" value="GFY16124.1"/>
    <property type="molecule type" value="Genomic_DNA"/>
</dbReference>
<comment type="caution">
    <text evidence="1">The sequence shown here is derived from an EMBL/GenBank/DDBJ whole genome shotgun (WGS) entry which is preliminary data.</text>
</comment>
<organism evidence="1 2">
    <name type="scientific">Trichonephila clavipes</name>
    <name type="common">Golden silk orbweaver</name>
    <name type="synonym">Nephila clavipes</name>
    <dbReference type="NCBI Taxonomy" id="2585209"/>
    <lineage>
        <taxon>Eukaryota</taxon>
        <taxon>Metazoa</taxon>
        <taxon>Ecdysozoa</taxon>
        <taxon>Arthropoda</taxon>
        <taxon>Chelicerata</taxon>
        <taxon>Arachnida</taxon>
        <taxon>Araneae</taxon>
        <taxon>Araneomorphae</taxon>
        <taxon>Entelegynae</taxon>
        <taxon>Araneoidea</taxon>
        <taxon>Nephilidae</taxon>
        <taxon>Trichonephila</taxon>
    </lineage>
</organism>
<name>A0A8X6SLW7_TRICX</name>
<dbReference type="Pfam" id="PF03564">
    <property type="entry name" value="DUF1759"/>
    <property type="match status" value="1"/>
</dbReference>
<keyword evidence="2" id="KW-1185">Reference proteome</keyword>
<dbReference type="PANTHER" id="PTHR22954:SF3">
    <property type="entry name" value="PROTEIN CBG08539"/>
    <property type="match status" value="1"/>
</dbReference>
<evidence type="ECO:0000313" key="1">
    <source>
        <dbReference type="EMBL" id="GFY16124.1"/>
    </source>
</evidence>
<dbReference type="PANTHER" id="PTHR22954">
    <property type="entry name" value="RETROVIRAL PROTEASE-RELATED"/>
    <property type="match status" value="1"/>
</dbReference>
<dbReference type="Proteomes" id="UP000887159">
    <property type="component" value="Unassembled WGS sequence"/>
</dbReference>
<evidence type="ECO:0000313" key="2">
    <source>
        <dbReference type="Proteomes" id="UP000887159"/>
    </source>
</evidence>
<protein>
    <submittedName>
        <fullName evidence="1">DUF1758 domain-containing protein</fullName>
    </submittedName>
</protein>
<dbReference type="InterPro" id="IPR005312">
    <property type="entry name" value="DUF1759"/>
</dbReference>
<dbReference type="AlphaFoldDB" id="A0A8X6SLW7"/>